<name>A0ABQ7SDZ1_PHRPL</name>
<evidence type="ECO:0008006" key="4">
    <source>
        <dbReference type="Google" id="ProtNLM"/>
    </source>
</evidence>
<evidence type="ECO:0000313" key="2">
    <source>
        <dbReference type="EMBL" id="KAH0615551.1"/>
    </source>
</evidence>
<comment type="caution">
    <text evidence="2">The sequence shown here is derived from an EMBL/GenBank/DDBJ whole genome shotgun (WGS) entry which is preliminary data.</text>
</comment>
<keyword evidence="1" id="KW-0175">Coiled coil</keyword>
<accession>A0ABQ7SDZ1</accession>
<dbReference type="InterPro" id="IPR052593">
    <property type="entry name" value="MT-associated_AKAP9-binding"/>
</dbReference>
<feature type="coiled-coil region" evidence="1">
    <location>
        <begin position="112"/>
        <end position="143"/>
    </location>
</feature>
<feature type="coiled-coil region" evidence="1">
    <location>
        <begin position="1"/>
        <end position="42"/>
    </location>
</feature>
<evidence type="ECO:0000313" key="3">
    <source>
        <dbReference type="Proteomes" id="UP000826234"/>
    </source>
</evidence>
<keyword evidence="3" id="KW-1185">Reference proteome</keyword>
<dbReference type="PANTHER" id="PTHR46501">
    <property type="entry name" value="MYOMEGALIN"/>
    <property type="match status" value="1"/>
</dbReference>
<gene>
    <name evidence="2" type="ORF">JD844_004974</name>
</gene>
<protein>
    <recommendedName>
        <fullName evidence="4">CDK5 regulatory subunit associated protein 2</fullName>
    </recommendedName>
</protein>
<sequence length="374" mass="43036">MSKKQLAVDQLHADCERLKKENEKLQKEARKREEENGCLTNEIYSIRNELNRVQMELNTKQCEIMENNDLLHSLRLELRVYEKLDNMIRSQKDCSRDKADECRKDQNHPLDLHNLLTEIQNLRAQLEISIKANKILHEKLEEQFSSGKRAIGSSGSTVNISYLFKQESQHYAGINELKFPTADSNILELQQRYGGSKATFKADTELARGSLDGSSHCGLSASKSRDSSSHHCVWADKNGRHVLGLVEDYNSLRKQISEGRKLLSELELPLKDSSLQEPQMTASLGRIPPALYAIRHNLDEAARLLKLLWRVSLPMKVVHSAAYSLQDEAMRAELHRLRRKLAEQEKKLHSTVKRLHSTNQLKENMERVIIDQRE</sequence>
<evidence type="ECO:0000256" key="1">
    <source>
        <dbReference type="SAM" id="Coils"/>
    </source>
</evidence>
<dbReference type="Proteomes" id="UP000826234">
    <property type="component" value="Unassembled WGS sequence"/>
</dbReference>
<dbReference type="PANTHER" id="PTHR46501:SF10">
    <property type="entry name" value="CENTROSOMIN"/>
    <property type="match status" value="1"/>
</dbReference>
<dbReference type="EMBL" id="JAIPUX010005291">
    <property type="protein sequence ID" value="KAH0615551.1"/>
    <property type="molecule type" value="Genomic_DNA"/>
</dbReference>
<feature type="coiled-coil region" evidence="1">
    <location>
        <begin position="327"/>
        <end position="354"/>
    </location>
</feature>
<proteinExistence type="predicted"/>
<organism evidence="2 3">
    <name type="scientific">Phrynosoma platyrhinos</name>
    <name type="common">Desert horned lizard</name>
    <dbReference type="NCBI Taxonomy" id="52577"/>
    <lineage>
        <taxon>Eukaryota</taxon>
        <taxon>Metazoa</taxon>
        <taxon>Chordata</taxon>
        <taxon>Craniata</taxon>
        <taxon>Vertebrata</taxon>
        <taxon>Euteleostomi</taxon>
        <taxon>Lepidosauria</taxon>
        <taxon>Squamata</taxon>
        <taxon>Bifurcata</taxon>
        <taxon>Unidentata</taxon>
        <taxon>Episquamata</taxon>
        <taxon>Toxicofera</taxon>
        <taxon>Iguania</taxon>
        <taxon>Phrynosomatidae</taxon>
        <taxon>Phrynosomatinae</taxon>
        <taxon>Phrynosoma</taxon>
    </lineage>
</organism>
<reference evidence="2 3" key="1">
    <citation type="journal article" date="2022" name="Gigascience">
        <title>A chromosome-level genome assembly and annotation of the desert horned lizard, Phrynosoma platyrhinos, provides insight into chromosomal rearrangements among reptiles.</title>
        <authorList>
            <person name="Koochekian N."/>
            <person name="Ascanio A."/>
            <person name="Farleigh K."/>
            <person name="Card D.C."/>
            <person name="Schield D.R."/>
            <person name="Castoe T.A."/>
            <person name="Jezkova T."/>
        </authorList>
    </citation>
    <scope>NUCLEOTIDE SEQUENCE [LARGE SCALE GENOMIC DNA]</scope>
    <source>
        <strain evidence="2">NK-2021</strain>
    </source>
</reference>